<dbReference type="InterPro" id="IPR013244">
    <property type="entry name" value="Sec39_domain"/>
</dbReference>
<feature type="compositionally biased region" description="Basic and acidic residues" evidence="5">
    <location>
        <begin position="1381"/>
        <end position="1394"/>
    </location>
</feature>
<comment type="caution">
    <text evidence="7">The sequence shown here is derived from an EMBL/GenBank/DDBJ whole genome shotgun (WGS) entry which is preliminary data.</text>
</comment>
<dbReference type="Pfam" id="PF08314">
    <property type="entry name" value="Sec39"/>
    <property type="match status" value="1"/>
</dbReference>
<dbReference type="GO" id="GO:0015031">
    <property type="term" value="P:protein transport"/>
    <property type="evidence" value="ECO:0007669"/>
    <property type="project" value="UniProtKB-KW"/>
</dbReference>
<dbReference type="EMBL" id="JANBTW010000056">
    <property type="protein sequence ID" value="KAJ2674587.1"/>
    <property type="molecule type" value="Genomic_DNA"/>
</dbReference>
<evidence type="ECO:0000256" key="5">
    <source>
        <dbReference type="SAM" id="MobiDB-lite"/>
    </source>
</evidence>
<comment type="subcellular location">
    <subcellularLocation>
        <location evidence="1">Endoplasmic reticulum</location>
    </subcellularLocation>
</comment>
<protein>
    <recommendedName>
        <fullName evidence="6">Sec39 domain-containing protein</fullName>
    </recommendedName>
</protein>
<proteinExistence type="predicted"/>
<dbReference type="OrthoDB" id="27490at2759"/>
<reference evidence="7" key="1">
    <citation type="submission" date="2022-07" db="EMBL/GenBank/DDBJ databases">
        <title>Phylogenomic reconstructions and comparative analyses of Kickxellomycotina fungi.</title>
        <authorList>
            <person name="Reynolds N.K."/>
            <person name="Stajich J.E."/>
            <person name="Barry K."/>
            <person name="Grigoriev I.V."/>
            <person name="Crous P."/>
            <person name="Smith M.E."/>
        </authorList>
    </citation>
    <scope>NUCLEOTIDE SEQUENCE</scope>
    <source>
        <strain evidence="7">NRRL 3115</strain>
    </source>
</reference>
<dbReference type="PANTHER" id="PTHR15922">
    <property type="entry name" value="NEUROBLASTOMA-AMPLIFIED SEQUENCE"/>
    <property type="match status" value="1"/>
</dbReference>
<evidence type="ECO:0000313" key="8">
    <source>
        <dbReference type="Proteomes" id="UP001151518"/>
    </source>
</evidence>
<organism evidence="7 8">
    <name type="scientific">Coemansia spiralis</name>
    <dbReference type="NCBI Taxonomy" id="417178"/>
    <lineage>
        <taxon>Eukaryota</taxon>
        <taxon>Fungi</taxon>
        <taxon>Fungi incertae sedis</taxon>
        <taxon>Zoopagomycota</taxon>
        <taxon>Kickxellomycotina</taxon>
        <taxon>Kickxellomycetes</taxon>
        <taxon>Kickxellales</taxon>
        <taxon>Kickxellaceae</taxon>
        <taxon>Coemansia</taxon>
    </lineage>
</organism>
<feature type="region of interest" description="Disordered" evidence="5">
    <location>
        <begin position="1381"/>
        <end position="1413"/>
    </location>
</feature>
<keyword evidence="2" id="KW-0813">Transport</keyword>
<evidence type="ECO:0000313" key="7">
    <source>
        <dbReference type="EMBL" id="KAJ2674587.1"/>
    </source>
</evidence>
<dbReference type="PANTHER" id="PTHR15922:SF2">
    <property type="entry name" value="NBAS SUBUNIT OF NRZ TETHERING COMPLEX"/>
    <property type="match status" value="1"/>
</dbReference>
<evidence type="ECO:0000256" key="1">
    <source>
        <dbReference type="ARBA" id="ARBA00004240"/>
    </source>
</evidence>
<dbReference type="GO" id="GO:0070939">
    <property type="term" value="C:Dsl1/NZR complex"/>
    <property type="evidence" value="ECO:0007669"/>
    <property type="project" value="TreeGrafter"/>
</dbReference>
<dbReference type="GO" id="GO:0006890">
    <property type="term" value="P:retrograde vesicle-mediated transport, Golgi to endoplasmic reticulum"/>
    <property type="evidence" value="ECO:0007669"/>
    <property type="project" value="InterPro"/>
</dbReference>
<feature type="compositionally biased region" description="Acidic residues" evidence="5">
    <location>
        <begin position="1395"/>
        <end position="1413"/>
    </location>
</feature>
<evidence type="ECO:0000256" key="3">
    <source>
        <dbReference type="ARBA" id="ARBA00022824"/>
    </source>
</evidence>
<evidence type="ECO:0000256" key="2">
    <source>
        <dbReference type="ARBA" id="ARBA00022448"/>
    </source>
</evidence>
<accession>A0A9W8KXB0</accession>
<dbReference type="Proteomes" id="UP001151518">
    <property type="component" value="Unassembled WGS sequence"/>
</dbReference>
<dbReference type="GO" id="GO:0000149">
    <property type="term" value="F:SNARE binding"/>
    <property type="evidence" value="ECO:0007669"/>
    <property type="project" value="TreeGrafter"/>
</dbReference>
<gene>
    <name evidence="7" type="ORF">GGI25_004326</name>
</gene>
<keyword evidence="3" id="KW-0256">Endoplasmic reticulum</keyword>
<sequence>MEIAPDIRLKLSACTTPAQLATVLENTQVDPATVLALVPEAFDPEELAHLLPPLGGDHTAACIRRAEAIEQWTGRIDWAITWLHSVGQNAGVCAALRNAQMAWLAGVPLAELNGMHDTELVSWAVARSQVLDTLCSSIGELRSAWNAWWLEHPGLPVPLVRKYPGLFDAPVVLAAAYSADIGDAQSLLGGLAESLKVGVSDSVELPAETFAKLKGLEPSGFASLSMSEIPVVVGAGLAQVGVAEMLSGLSVDMASILLCQNSIEDQKRLLVRLVSSQRRALWPDLVCLHRVGLFGLLSLDTIKKEYLRVLLGNEQIEQAQRLIHEEPRLSEAMLRDAVCQAAREMFDNAESGDSGLIGAAQRCLDILPAADAEAARERALVEAARLVCTLGGFGHRGEVLPIEIRLATDPHELIRDILRRSRGGYKKQRVVREIHNKLLEASNSQPISEARDLSIHTISEALVAALLLEAATNACDLGAAFDFARQLVNARPMLGKVAAPRREHLLGAGSRETRAIEFVCTVCVRLASRSELARERRLEVAALALSLCPTDEIPRTLRLWNNIQAELHEGSAPGDPVFCVREALFGQIEQAGAMQAALCVEPTAVRTFDAAIIKRCLRVAKARGAKDRRELLMEWLEFALTTIKEPTSRDAAFRRRVEADIIKRYPSDACGVLVSRVLPELDQTNYGMLEAAYGFYVRCLHSMGSPSEEQQMSVRLELIRGIRGSASLKDVDFEELIGVFVSPKAECRERSKRVLRPDTVGELVELAPQLFRLGQPPGTDEAARWGSADELGSKLCLWVLVDTVERGAPDVAPSVQFSDMLGGCIPLISEDDAASLACFAAFGATAARVLDLSSRSQCVAMCQQRAETHSDILKASAYMDFVLRVHSIRDPFTFAAMPEQWALLFDVFADIRNGGSLDASEVGSALAGVLSEMIAAGTAAYFVCESYVCIRELAARWSGLEIPELSDVYAKALFAEARGGARLADIAEPPLELSGFAFGDSELGSIMARFRQSFATVLRDVVHDKHKDELGGTLDSAAKLVLLEIVGRHCMDTGDTEIGVGEKAVDADNTKMDCLQFRLLADKHWGRKVEVSGADWHALWLELLAATDPHDDNADTKIDALVVLLERWTAGGTDECVAALIGWAVRSERPNCLLCAMADHPRLFTTAAGRAFDALIDEAQSSPCMVPALAVLALVYPEKTWAEQCMGLVVHVMLSAPAQPDASSDNDNEEDNAWGIDDVVLDSNEAELLRASHTVLESPTLHVAIAACGFVPACLASPPLLDALGQTVLRAAQGREPALKIPGLQSAKLFHRVVHTVFEVGMHVRALEWIYQLLDVPLCYRFAARKRTAGLWLGHVDSWLLGLEERDGAVSDAKDGWDEVELGNRADVDEHREDEADGWGDEDIDLDADLENI</sequence>
<evidence type="ECO:0000256" key="4">
    <source>
        <dbReference type="ARBA" id="ARBA00022927"/>
    </source>
</evidence>
<name>A0A9W8KXB0_9FUNG</name>
<feature type="domain" description="Sec39" evidence="6">
    <location>
        <begin position="290"/>
        <end position="568"/>
    </location>
</feature>
<evidence type="ECO:0000259" key="6">
    <source>
        <dbReference type="Pfam" id="PF08314"/>
    </source>
</evidence>
<keyword evidence="4" id="KW-0653">Protein transport</keyword>